<keyword evidence="3 5" id="KW-0342">GTP-binding</keyword>
<dbReference type="InterPro" id="IPR003008">
    <property type="entry name" value="Tubulin_FtsZ_GTPase"/>
</dbReference>
<comment type="function">
    <text evidence="5">Essential cell division protein that forms a contractile ring structure (Z ring) at the future cell division site. The regulation of the ring assembly controls the timing and the location of cell division. One of the functions of the FtsZ ring is to recruit other cell division proteins to the septum to produce a new cell wall between the dividing cells. Binds GTP and shows GTPase activity.</text>
</comment>
<proteinExistence type="inferred from homology"/>
<dbReference type="Pfam" id="PF00091">
    <property type="entry name" value="Tubulin"/>
    <property type="match status" value="1"/>
</dbReference>
<dbReference type="Gene3D" id="3.40.50.1440">
    <property type="entry name" value="Tubulin/FtsZ, GTPase domain"/>
    <property type="match status" value="1"/>
</dbReference>
<dbReference type="SUPFAM" id="SSF55307">
    <property type="entry name" value="Tubulin C-terminal domain-like"/>
    <property type="match status" value="1"/>
</dbReference>
<evidence type="ECO:0000256" key="1">
    <source>
        <dbReference type="ARBA" id="ARBA00009690"/>
    </source>
</evidence>
<feature type="domain" description="Tubulin/FtsZ 2-layer sandwich" evidence="8">
    <location>
        <begin position="206"/>
        <end position="323"/>
    </location>
</feature>
<feature type="binding site" evidence="5">
    <location>
        <position position="140"/>
    </location>
    <ligand>
        <name>GTP</name>
        <dbReference type="ChEBI" id="CHEBI:37565"/>
    </ligand>
</feature>
<dbReference type="Proteomes" id="UP000332487">
    <property type="component" value="Unassembled WGS sequence"/>
</dbReference>
<evidence type="ECO:0000313" key="9">
    <source>
        <dbReference type="EMBL" id="EET90359.1"/>
    </source>
</evidence>
<dbReference type="PRINTS" id="PR00423">
    <property type="entry name" value="CELLDVISFTSZ"/>
</dbReference>
<dbReference type="InterPro" id="IPR036525">
    <property type="entry name" value="Tubulin/FtsZ_GTPase_sf"/>
</dbReference>
<keyword evidence="5" id="KW-0131">Cell cycle</keyword>
<dbReference type="SMART" id="SM00864">
    <property type="entry name" value="Tubulin"/>
    <property type="match status" value="1"/>
</dbReference>
<accession>C7DGL2</accession>
<dbReference type="AlphaFoldDB" id="C7DGL2"/>
<dbReference type="GO" id="GO:0043093">
    <property type="term" value="P:FtsZ-dependent cytokinesis"/>
    <property type="evidence" value="ECO:0007669"/>
    <property type="project" value="UniProtKB-UniRule"/>
</dbReference>
<dbReference type="Pfam" id="PF12327">
    <property type="entry name" value="FtsZ_C"/>
    <property type="match status" value="1"/>
</dbReference>
<keyword evidence="2 5" id="KW-0547">Nucleotide-binding</keyword>
<feature type="binding site" evidence="5">
    <location>
        <position position="143"/>
    </location>
    <ligand>
        <name>GTP</name>
        <dbReference type="ChEBI" id="CHEBI:37565"/>
    </ligand>
</feature>
<comment type="subcellular location">
    <subcellularLocation>
        <location evidence="5">Cytoplasm</location>
    </subcellularLocation>
    <text evidence="5">Assembles at midcell at the inner surface of the cytoplasmic membrane.</text>
</comment>
<protein>
    <recommendedName>
        <fullName evidence="5 6">Cell division protein FtsZ</fullName>
    </recommendedName>
</protein>
<dbReference type="PANTHER" id="PTHR30314">
    <property type="entry name" value="CELL DIVISION PROTEIN FTSZ-RELATED"/>
    <property type="match status" value="1"/>
</dbReference>
<dbReference type="GO" id="GO:0005525">
    <property type="term" value="F:GTP binding"/>
    <property type="evidence" value="ECO:0007669"/>
    <property type="project" value="UniProtKB-UniRule"/>
</dbReference>
<dbReference type="InterPro" id="IPR000158">
    <property type="entry name" value="Cell_div_FtsZ"/>
</dbReference>
<reference evidence="9 10" key="1">
    <citation type="journal article" date="2009" name="Genome Biol.">
        <title>Community-wide analysis of microbial genome sequence signatures.</title>
        <authorList>
            <person name="Dick G.J."/>
            <person name="Andersson A.F."/>
            <person name="Baker B.J."/>
            <person name="Simmons S.L."/>
            <person name="Thomas B.C."/>
            <person name="Yelton A.P."/>
            <person name="Banfield J.F."/>
        </authorList>
    </citation>
    <scope>NUCLEOTIDE SEQUENCE [LARGE SCALE GENOMIC DNA]</scope>
    <source>
        <strain evidence="9">ARMAN-2</strain>
    </source>
</reference>
<evidence type="ECO:0000256" key="5">
    <source>
        <dbReference type="HAMAP-Rule" id="MF_00909"/>
    </source>
</evidence>
<evidence type="ECO:0000259" key="8">
    <source>
        <dbReference type="SMART" id="SM00865"/>
    </source>
</evidence>
<keyword evidence="5 9" id="KW-0132">Cell division</keyword>
<evidence type="ECO:0000259" key="7">
    <source>
        <dbReference type="SMART" id="SM00864"/>
    </source>
</evidence>
<feature type="binding site" evidence="5">
    <location>
        <begin position="109"/>
        <end position="111"/>
    </location>
    <ligand>
        <name>GTP</name>
        <dbReference type="ChEBI" id="CHEBI:37565"/>
    </ligand>
</feature>
<feature type="domain" description="Tubulin/FtsZ GTPase" evidence="7">
    <location>
        <begin position="14"/>
        <end position="204"/>
    </location>
</feature>
<dbReference type="HAMAP" id="MF_00909">
    <property type="entry name" value="FtsZ"/>
    <property type="match status" value="1"/>
</dbReference>
<dbReference type="CDD" id="cd02201">
    <property type="entry name" value="FtsZ_type1"/>
    <property type="match status" value="1"/>
</dbReference>
<dbReference type="NCBIfam" id="TIGR00065">
    <property type="entry name" value="ftsZ"/>
    <property type="match status" value="1"/>
</dbReference>
<keyword evidence="10" id="KW-1185">Reference proteome</keyword>
<keyword evidence="5" id="KW-0963">Cytoplasm</keyword>
<dbReference type="GO" id="GO:0003924">
    <property type="term" value="F:GTPase activity"/>
    <property type="evidence" value="ECO:0007669"/>
    <property type="project" value="UniProtKB-UniRule"/>
</dbReference>
<comment type="similarity">
    <text evidence="1 5">Belongs to the FtsZ family.</text>
</comment>
<organism evidence="9 10">
    <name type="scientific">Candidatus Micrarchaeum acidiphilum ARMAN-2</name>
    <dbReference type="NCBI Taxonomy" id="425595"/>
    <lineage>
        <taxon>Archaea</taxon>
        <taxon>Candidatus Micrarchaeota</taxon>
        <taxon>Candidatus Micrarchaeia</taxon>
        <taxon>Candidatus Micrarchaeales</taxon>
        <taxon>Candidatus Micrarchaeaceae</taxon>
        <taxon>Candidatus Micrarchaeum</taxon>
    </lineage>
</organism>
<dbReference type="InterPro" id="IPR024757">
    <property type="entry name" value="FtsZ_C"/>
</dbReference>
<dbReference type="GO" id="GO:0032153">
    <property type="term" value="C:cell division site"/>
    <property type="evidence" value="ECO:0007669"/>
    <property type="project" value="UniProtKB-UniRule"/>
</dbReference>
<feature type="binding site" evidence="5">
    <location>
        <position position="186"/>
    </location>
    <ligand>
        <name>GTP</name>
        <dbReference type="ChEBI" id="CHEBI:37565"/>
    </ligand>
</feature>
<keyword evidence="4 5" id="KW-0717">Septation</keyword>
<dbReference type="InterPro" id="IPR045061">
    <property type="entry name" value="FtsZ/CetZ"/>
</dbReference>
<dbReference type="InterPro" id="IPR008280">
    <property type="entry name" value="Tub_FtsZ_C"/>
</dbReference>
<name>C7DGL2_MICA2</name>
<evidence type="ECO:0000256" key="4">
    <source>
        <dbReference type="ARBA" id="ARBA00023210"/>
    </source>
</evidence>
<evidence type="ECO:0000256" key="2">
    <source>
        <dbReference type="ARBA" id="ARBA00022741"/>
    </source>
</evidence>
<dbReference type="InterPro" id="IPR018316">
    <property type="entry name" value="Tubulin/FtsZ_2-layer-sand-dom"/>
</dbReference>
<reference evidence="9 10" key="2">
    <citation type="journal article" date="2010" name="Proc. Natl. Acad. Sci. U.S.A.">
        <title>Enigmatic, ultrasmall, uncultivated Archaea.</title>
        <authorList>
            <person name="Baker B.J."/>
            <person name="Comolli L.R."/>
            <person name="Dick G.J."/>
            <person name="Hauser L.J."/>
            <person name="Hyatt D."/>
            <person name="Dill B.D."/>
            <person name="Land M.L."/>
            <person name="Verberkmoes N.C."/>
            <person name="Hettich R.L."/>
            <person name="Banfield J.F."/>
        </authorList>
    </citation>
    <scope>NUCLEOTIDE SEQUENCE [LARGE SCALE GENOMIC DNA]</scope>
    <source>
        <strain evidence="9">ARMAN-2</strain>
    </source>
</reference>
<dbReference type="GO" id="GO:0005737">
    <property type="term" value="C:cytoplasm"/>
    <property type="evidence" value="ECO:0007669"/>
    <property type="project" value="UniProtKB-SubCell"/>
</dbReference>
<dbReference type="PANTHER" id="PTHR30314:SF3">
    <property type="entry name" value="MITOCHONDRIAL DIVISION PROTEIN FSZA"/>
    <property type="match status" value="1"/>
</dbReference>
<dbReference type="SMART" id="SM00865">
    <property type="entry name" value="Tubulin_C"/>
    <property type="match status" value="1"/>
</dbReference>
<dbReference type="GO" id="GO:0051258">
    <property type="term" value="P:protein polymerization"/>
    <property type="evidence" value="ECO:0007669"/>
    <property type="project" value="UniProtKB-UniRule"/>
</dbReference>
<sequence length="342" mass="36419">MTINTNEDDMFTPRMAVVGVGGQGSNLINRLYNYGIKSAATVAINTDIKHLNMINADKKLLIGKEITHGLGAGGFPELAAKCADTSKDMIMDAIRGYDMIFLAAGMGGGTGGGAGPVVARMAKEQGSLVVAFVTYPFSLEGSRKQKADWSLEQLRKNADTTIVVENDRLLSYAPNLPIEKAFELIDNITSNAVKGITDTVTLPSLINLDFADVRTVLQGGGTAVINIGFGSGNDKVERVIRSTITHPLLNVNTENAHSALIHVSGGSSLTIEEATKIGEGVTDGLDPKANVIFGARLSPEMKDQVRVMSIVTGVTPRLGEGVVTSQTAEYNRDFMEGIDRIY</sequence>
<gene>
    <name evidence="5" type="primary">ftsZ</name>
    <name evidence="9" type="ORF">UNLARM2_0214</name>
</gene>
<dbReference type="EMBL" id="GG697238">
    <property type="protein sequence ID" value="EET90359.1"/>
    <property type="molecule type" value="Genomic_DNA"/>
</dbReference>
<comment type="caution">
    <text evidence="5">Lacks conserved residue(s) required for the propagation of feature annotation.</text>
</comment>
<evidence type="ECO:0000256" key="6">
    <source>
        <dbReference type="NCBIfam" id="TIGR00065"/>
    </source>
</evidence>
<evidence type="ECO:0000313" key="10">
    <source>
        <dbReference type="Proteomes" id="UP000332487"/>
    </source>
</evidence>
<evidence type="ECO:0000256" key="3">
    <source>
        <dbReference type="ARBA" id="ARBA00023134"/>
    </source>
</evidence>
<comment type="subunit">
    <text evidence="5">Homodimer. Polymerizes to form a dynamic ring structure in a strictly GTP-dependent manner. Interacts directly with several other division proteins.</text>
</comment>
<dbReference type="SUPFAM" id="SSF52490">
    <property type="entry name" value="Tubulin nucleotide-binding domain-like"/>
    <property type="match status" value="1"/>
</dbReference>